<reference evidence="2" key="2">
    <citation type="submission" date="2023-04" db="EMBL/GenBank/DDBJ databases">
        <authorList>
            <person name="Bruccoleri R.E."/>
            <person name="Oakeley E.J."/>
            <person name="Faust A.-M."/>
            <person name="Dessus-Babus S."/>
            <person name="Altorfer M."/>
            <person name="Burckhardt D."/>
            <person name="Oertli M."/>
            <person name="Naumann U."/>
            <person name="Petersen F."/>
            <person name="Wong J."/>
        </authorList>
    </citation>
    <scope>NUCLEOTIDE SEQUENCE</scope>
    <source>
        <strain evidence="2">GSM-AAB239-AS_SAM_17_03QT</strain>
        <tissue evidence="2">Leaf</tissue>
    </source>
</reference>
<dbReference type="Pfam" id="PF04398">
    <property type="entry name" value="DUF538"/>
    <property type="match status" value="1"/>
</dbReference>
<dbReference type="EMBL" id="JANAVB010042420">
    <property type="protein sequence ID" value="KAJ6794331.1"/>
    <property type="molecule type" value="Genomic_DNA"/>
</dbReference>
<evidence type="ECO:0000313" key="2">
    <source>
        <dbReference type="EMBL" id="KAJ6794331.1"/>
    </source>
</evidence>
<dbReference type="InterPro" id="IPR036758">
    <property type="entry name" value="At5g01610-like"/>
</dbReference>
<comment type="caution">
    <text evidence="2">The sequence shown here is derived from an EMBL/GenBank/DDBJ whole genome shotgun (WGS) entry which is preliminary data.</text>
</comment>
<accession>A0AAX6DRG0</accession>
<dbReference type="PANTHER" id="PTHR31676">
    <property type="entry name" value="T31J12.3 PROTEIN-RELATED"/>
    <property type="match status" value="1"/>
</dbReference>
<sequence>MNPVTAIVLFLSLPLRRPLLRGDLTPVPLRGPEVLQPPRRPPPEGRRRLRPRRRHRKFAVRFNSTCSFSLQGSYQIRYQPTVTGRISDGRLRDLKGVSVKILFVWVNIVEVDRNGDQLEFSVGIASADFPVENFDECPQCGCGWTAATLRRRRRRRRGGLS</sequence>
<proteinExistence type="predicted"/>
<dbReference type="SUPFAM" id="SSF141562">
    <property type="entry name" value="At5g01610-like"/>
    <property type="match status" value="1"/>
</dbReference>
<organism evidence="2 3">
    <name type="scientific">Iris pallida</name>
    <name type="common">Sweet iris</name>
    <dbReference type="NCBI Taxonomy" id="29817"/>
    <lineage>
        <taxon>Eukaryota</taxon>
        <taxon>Viridiplantae</taxon>
        <taxon>Streptophyta</taxon>
        <taxon>Embryophyta</taxon>
        <taxon>Tracheophyta</taxon>
        <taxon>Spermatophyta</taxon>
        <taxon>Magnoliopsida</taxon>
        <taxon>Liliopsida</taxon>
        <taxon>Asparagales</taxon>
        <taxon>Iridaceae</taxon>
        <taxon>Iridoideae</taxon>
        <taxon>Irideae</taxon>
        <taxon>Iris</taxon>
    </lineage>
</organism>
<dbReference type="Proteomes" id="UP001140949">
    <property type="component" value="Unassembled WGS sequence"/>
</dbReference>
<dbReference type="PANTHER" id="PTHR31676:SF196">
    <property type="entry name" value="DUF538 FAMILY PROTEIN"/>
    <property type="match status" value="1"/>
</dbReference>
<reference evidence="2" key="1">
    <citation type="journal article" date="2023" name="GigaByte">
        <title>Genome assembly of the bearded iris, Iris pallida Lam.</title>
        <authorList>
            <person name="Bruccoleri R.E."/>
            <person name="Oakeley E.J."/>
            <person name="Faust A.M.E."/>
            <person name="Altorfer M."/>
            <person name="Dessus-Babus S."/>
            <person name="Burckhardt D."/>
            <person name="Oertli M."/>
            <person name="Naumann U."/>
            <person name="Petersen F."/>
            <person name="Wong J."/>
        </authorList>
    </citation>
    <scope>NUCLEOTIDE SEQUENCE</scope>
    <source>
        <strain evidence="2">GSM-AAB239-AS_SAM_17_03QT</strain>
    </source>
</reference>
<dbReference type="AlphaFoldDB" id="A0AAX6DRG0"/>
<dbReference type="InterPro" id="IPR007493">
    <property type="entry name" value="DUF538"/>
</dbReference>
<evidence type="ECO:0000313" key="3">
    <source>
        <dbReference type="Proteomes" id="UP001140949"/>
    </source>
</evidence>
<protein>
    <submittedName>
        <fullName evidence="2">Uncharacterized protein</fullName>
    </submittedName>
</protein>
<gene>
    <name evidence="2" type="ORF">M6B38_231985</name>
</gene>
<feature type="region of interest" description="Disordered" evidence="1">
    <location>
        <begin position="30"/>
        <end position="51"/>
    </location>
</feature>
<name>A0AAX6DRG0_IRIPA</name>
<keyword evidence="3" id="KW-1185">Reference proteome</keyword>
<evidence type="ECO:0000256" key="1">
    <source>
        <dbReference type="SAM" id="MobiDB-lite"/>
    </source>
</evidence>
<dbReference type="Gene3D" id="2.30.240.10">
    <property type="entry name" value="At5g01610-like"/>
    <property type="match status" value="1"/>
</dbReference>